<feature type="chain" id="PRO_5047483053" evidence="2">
    <location>
        <begin position="19"/>
        <end position="324"/>
    </location>
</feature>
<dbReference type="EMBL" id="JAFCIX010000571">
    <property type="protein sequence ID" value="KAH6586698.1"/>
    <property type="molecule type" value="Genomic_DNA"/>
</dbReference>
<keyword evidence="2" id="KW-0732">Signal</keyword>
<sequence>MQFFYLFPFVVAASYAVALPQPAGLSEQYLNNVDTTLASGLQARSYQPELNSYKESATLMSLKRRDDSEGSSGEDSESDPSPPPDTTPNDSEESSEEDSGSDSSPPPETTPNGPFSDPFNKDEISSENLASTINRVGDGNADIFKDGELAIQKIDGPARDMVARYLRKAAYVNVALERWAYESVPDILELIKSGLNEDEYSKEEPDLTERIKNLEDKYNAGLSEIVDGATKIVEGDGSVIDNFQNINKSFGRIFSSPWTLLWKLKSLLAKFEAGKTLEGNLADVAASVSKFLEEQYDLHEEIMKEFGITLSHTDSPNPPELGIN</sequence>
<organism evidence="3 4">
    <name type="scientific">Batrachochytrium salamandrivorans</name>
    <dbReference type="NCBI Taxonomy" id="1357716"/>
    <lineage>
        <taxon>Eukaryota</taxon>
        <taxon>Fungi</taxon>
        <taxon>Fungi incertae sedis</taxon>
        <taxon>Chytridiomycota</taxon>
        <taxon>Chytridiomycota incertae sedis</taxon>
        <taxon>Chytridiomycetes</taxon>
        <taxon>Rhizophydiales</taxon>
        <taxon>Rhizophydiales incertae sedis</taxon>
        <taxon>Batrachochytrium</taxon>
    </lineage>
</organism>
<evidence type="ECO:0000313" key="3">
    <source>
        <dbReference type="EMBL" id="KAH6586698.1"/>
    </source>
</evidence>
<protein>
    <submittedName>
        <fullName evidence="3">Uncharacterized protein</fullName>
    </submittedName>
</protein>
<feature type="signal peptide" evidence="2">
    <location>
        <begin position="1"/>
        <end position="18"/>
    </location>
</feature>
<keyword evidence="4" id="KW-1185">Reference proteome</keyword>
<evidence type="ECO:0000256" key="1">
    <source>
        <dbReference type="SAM" id="MobiDB-lite"/>
    </source>
</evidence>
<reference evidence="3 4" key="1">
    <citation type="submission" date="2021-02" db="EMBL/GenBank/DDBJ databases">
        <title>Variation within the Batrachochytrium salamandrivorans European outbreak.</title>
        <authorList>
            <person name="Kelly M."/>
            <person name="Pasmans F."/>
            <person name="Shea T.P."/>
            <person name="Munoz J.F."/>
            <person name="Carranza S."/>
            <person name="Cuomo C.A."/>
            <person name="Martel A."/>
        </authorList>
    </citation>
    <scope>NUCLEOTIDE SEQUENCE [LARGE SCALE GENOMIC DNA]</scope>
    <source>
        <strain evidence="3 4">AMFP18/2</strain>
    </source>
</reference>
<name>A0ABQ8EU78_9FUNG</name>
<accession>A0ABQ8EU78</accession>
<proteinExistence type="predicted"/>
<evidence type="ECO:0000313" key="4">
    <source>
        <dbReference type="Proteomes" id="UP001648503"/>
    </source>
</evidence>
<feature type="compositionally biased region" description="Acidic residues" evidence="1">
    <location>
        <begin position="90"/>
        <end position="100"/>
    </location>
</feature>
<evidence type="ECO:0000256" key="2">
    <source>
        <dbReference type="SAM" id="SignalP"/>
    </source>
</evidence>
<feature type="region of interest" description="Disordered" evidence="1">
    <location>
        <begin position="53"/>
        <end position="123"/>
    </location>
</feature>
<comment type="caution">
    <text evidence="3">The sequence shown here is derived from an EMBL/GenBank/DDBJ whole genome shotgun (WGS) entry which is preliminary data.</text>
</comment>
<dbReference type="Proteomes" id="UP001648503">
    <property type="component" value="Unassembled WGS sequence"/>
</dbReference>
<gene>
    <name evidence="3" type="ORF">BASA50_000295</name>
</gene>